<dbReference type="Pfam" id="PF05229">
    <property type="entry name" value="SCPU"/>
    <property type="match status" value="2"/>
</dbReference>
<dbReference type="InterPro" id="IPR053167">
    <property type="entry name" value="Spore_coat_component"/>
</dbReference>
<name>A0A248UAY3_9HYPH</name>
<dbReference type="OrthoDB" id="7478692at2"/>
<keyword evidence="3" id="KW-0946">Virion</keyword>
<keyword evidence="1" id="KW-0732">Signal</keyword>
<evidence type="ECO:0000256" key="1">
    <source>
        <dbReference type="SAM" id="SignalP"/>
    </source>
</evidence>
<accession>A0A248UAY3</accession>
<dbReference type="InterPro" id="IPR007893">
    <property type="entry name" value="Spore_coat_U/FanG"/>
</dbReference>
<keyword evidence="3" id="KW-0167">Capsid protein</keyword>
<evidence type="ECO:0000313" key="3">
    <source>
        <dbReference type="EMBL" id="ASV83826.1"/>
    </source>
</evidence>
<feature type="domain" description="Spore coat protein U/FanG" evidence="2">
    <location>
        <begin position="18"/>
        <end position="155"/>
    </location>
</feature>
<gene>
    <name evidence="3" type="ORF">CES85_4609</name>
</gene>
<protein>
    <submittedName>
        <fullName evidence="3">Spore Coat Protein U domain protein</fullName>
    </submittedName>
</protein>
<proteinExistence type="predicted"/>
<dbReference type="Proteomes" id="UP000215256">
    <property type="component" value="Chromosome 2"/>
</dbReference>
<reference evidence="3 4" key="1">
    <citation type="submission" date="2017-07" db="EMBL/GenBank/DDBJ databases">
        <title>Phylogenetic study on the rhizospheric bacterium Ochrobactrum sp. A44.</title>
        <authorList>
            <person name="Krzyzanowska D.M."/>
            <person name="Ossowicki A."/>
            <person name="Rajewska M."/>
            <person name="Maciag T."/>
            <person name="Kaczynski Z."/>
            <person name="Czerwicka M."/>
            <person name="Jafra S."/>
        </authorList>
    </citation>
    <scope>NUCLEOTIDE SEQUENCE [LARGE SCALE GENOMIC DNA]</scope>
    <source>
        <strain evidence="3 4">A44</strain>
    </source>
</reference>
<dbReference type="RefSeq" id="WP_095444718.1">
    <property type="nucleotide sequence ID" value="NZ_CP022603.1"/>
</dbReference>
<dbReference type="KEGG" id="och:CES85_4609"/>
<feature type="signal peptide" evidence="1">
    <location>
        <begin position="1"/>
        <end position="24"/>
    </location>
</feature>
<dbReference type="EMBL" id="CP022603">
    <property type="protein sequence ID" value="ASV83826.1"/>
    <property type="molecule type" value="Genomic_DNA"/>
</dbReference>
<evidence type="ECO:0000313" key="4">
    <source>
        <dbReference type="Proteomes" id="UP000215256"/>
    </source>
</evidence>
<feature type="chain" id="PRO_5011992704" evidence="1">
    <location>
        <begin position="25"/>
        <end position="319"/>
    </location>
</feature>
<evidence type="ECO:0000259" key="2">
    <source>
        <dbReference type="Pfam" id="PF05229"/>
    </source>
</evidence>
<sequence>MTKQLLIFIAALFLSVTSASVVIAQTCTSTISDMNFGTVNLQAGGAIDTTAVLSVTCSSSLNLQLLMRVCPNLNAGSGGSSGSTRLMTNGANTLSYQFFQDANRTVLWGSSTNTTLGSVPAIDVIAPILGPGTATRTIYGRILGSQASKLAGTYLSMFSGGQARINYVRYLLGAPDCSTVADNPIQPSFNVQAIVNRSCTVSASPLNFGTHSAMTSNIDANGALTINCTLGLPYSISLNGGLSNAQPTQRRMTLGSTAIIYGLYSNSTRTVPWGNTAGQIVSRTGTGATESVPVYGRVAPQATPTSGVYTDTVVVTINY</sequence>
<dbReference type="AlphaFoldDB" id="A0A248UAY3"/>
<dbReference type="SMART" id="SM00972">
    <property type="entry name" value="SCPU"/>
    <property type="match status" value="2"/>
</dbReference>
<dbReference type="PANTHER" id="PTHR37089">
    <property type="entry name" value="PROTEIN U-RELATED"/>
    <property type="match status" value="1"/>
</dbReference>
<organism evidence="3 4">
    <name type="scientific">Ochrobactrum quorumnocens</name>
    <dbReference type="NCBI Taxonomy" id="271865"/>
    <lineage>
        <taxon>Bacteria</taxon>
        <taxon>Pseudomonadati</taxon>
        <taxon>Pseudomonadota</taxon>
        <taxon>Alphaproteobacteria</taxon>
        <taxon>Hyphomicrobiales</taxon>
        <taxon>Brucellaceae</taxon>
        <taxon>Brucella/Ochrobactrum group</taxon>
        <taxon>Ochrobactrum</taxon>
    </lineage>
</organism>
<feature type="domain" description="Spore coat protein U/FanG" evidence="2">
    <location>
        <begin position="188"/>
        <end position="316"/>
    </location>
</feature>